<accession>A0ABW9DSV3</accession>
<organism evidence="2 3">
    <name type="scientific">Paraburkholderia metrosideri</name>
    <dbReference type="NCBI Taxonomy" id="580937"/>
    <lineage>
        <taxon>Bacteria</taxon>
        <taxon>Pseudomonadati</taxon>
        <taxon>Pseudomonadota</taxon>
        <taxon>Betaproteobacteria</taxon>
        <taxon>Burkholderiales</taxon>
        <taxon>Burkholderiaceae</taxon>
        <taxon>Paraburkholderia</taxon>
    </lineage>
</organism>
<proteinExistence type="predicted"/>
<dbReference type="InterPro" id="IPR010982">
    <property type="entry name" value="Lambda_DNA-bd_dom_sf"/>
</dbReference>
<comment type="caution">
    <text evidence="2">The sequence shown here is derived from an EMBL/GenBank/DDBJ whole genome shotgun (WGS) entry which is preliminary data.</text>
</comment>
<name>A0ABW9DSV3_9BURK</name>
<gene>
    <name evidence="2" type="ORF">PQQ63_15235</name>
</gene>
<feature type="region of interest" description="Disordered" evidence="1">
    <location>
        <begin position="159"/>
        <end position="185"/>
    </location>
</feature>
<dbReference type="RefSeq" id="WP_408336955.1">
    <property type="nucleotide sequence ID" value="NZ_JAQQCF010000012.1"/>
</dbReference>
<dbReference type="Gene3D" id="1.10.260.40">
    <property type="entry name" value="lambda repressor-like DNA-binding domains"/>
    <property type="match status" value="1"/>
</dbReference>
<dbReference type="SUPFAM" id="SSF47413">
    <property type="entry name" value="lambda repressor-like DNA-binding domains"/>
    <property type="match status" value="1"/>
</dbReference>
<evidence type="ECO:0000313" key="2">
    <source>
        <dbReference type="EMBL" id="MFM0638054.1"/>
    </source>
</evidence>
<sequence>MKRRDLTPEEIEDATRLAAAWESYKDTHPGVSQEWLGNASGIGGQSAVSQYLLAKIPLNLEALLRLCSVLGEKPEVISPRLIRQFFGPGGPRFTALKDESEVQVYDDSLQMPDGVKRPYTANAEEIKTEIMRAVAAEGLSNELLNALAWMIRAGTSAPVRGDQHHTKTVKLKKHGRATGRATGTG</sequence>
<keyword evidence="3" id="KW-1185">Reference proteome</keyword>
<feature type="compositionally biased region" description="Basic residues" evidence="1">
    <location>
        <begin position="166"/>
        <end position="177"/>
    </location>
</feature>
<dbReference type="Proteomes" id="UP001629432">
    <property type="component" value="Unassembled WGS sequence"/>
</dbReference>
<reference evidence="2 3" key="1">
    <citation type="journal article" date="2024" name="Chem. Sci.">
        <title>Discovery of megapolipeptins by genome mining of a Burkholderiales bacteria collection.</title>
        <authorList>
            <person name="Paulo B.S."/>
            <person name="Recchia M.J.J."/>
            <person name="Lee S."/>
            <person name="Fergusson C.H."/>
            <person name="Romanowski S.B."/>
            <person name="Hernandez A."/>
            <person name="Krull N."/>
            <person name="Liu D.Y."/>
            <person name="Cavanagh H."/>
            <person name="Bos A."/>
            <person name="Gray C.A."/>
            <person name="Murphy B.T."/>
            <person name="Linington R.G."/>
            <person name="Eustaquio A.S."/>
        </authorList>
    </citation>
    <scope>NUCLEOTIDE SEQUENCE [LARGE SCALE GENOMIC DNA]</scope>
    <source>
        <strain evidence="2 3">RL17-338-BIC-A</strain>
    </source>
</reference>
<evidence type="ECO:0008006" key="4">
    <source>
        <dbReference type="Google" id="ProtNLM"/>
    </source>
</evidence>
<evidence type="ECO:0000256" key="1">
    <source>
        <dbReference type="SAM" id="MobiDB-lite"/>
    </source>
</evidence>
<evidence type="ECO:0000313" key="3">
    <source>
        <dbReference type="Proteomes" id="UP001629432"/>
    </source>
</evidence>
<protein>
    <recommendedName>
        <fullName evidence="4">HTH cro/C1-type domain-containing protein</fullName>
    </recommendedName>
</protein>
<dbReference type="EMBL" id="JAQQCF010000012">
    <property type="protein sequence ID" value="MFM0638054.1"/>
    <property type="molecule type" value="Genomic_DNA"/>
</dbReference>